<name>A0AAV3B2K3_PYXAD</name>
<organism evidence="2 3">
    <name type="scientific">Pyxicephalus adspersus</name>
    <name type="common">African bullfrog</name>
    <dbReference type="NCBI Taxonomy" id="30357"/>
    <lineage>
        <taxon>Eukaryota</taxon>
        <taxon>Metazoa</taxon>
        <taxon>Chordata</taxon>
        <taxon>Craniata</taxon>
        <taxon>Vertebrata</taxon>
        <taxon>Euteleostomi</taxon>
        <taxon>Amphibia</taxon>
        <taxon>Batrachia</taxon>
        <taxon>Anura</taxon>
        <taxon>Neobatrachia</taxon>
        <taxon>Ranoidea</taxon>
        <taxon>Pyxicephalidae</taxon>
        <taxon>Pyxicephalinae</taxon>
        <taxon>Pyxicephalus</taxon>
    </lineage>
</organism>
<gene>
    <name evidence="2" type="ORF">GDO54_007540</name>
</gene>
<comment type="caution">
    <text evidence="2">The sequence shown here is derived from an EMBL/GenBank/DDBJ whole genome shotgun (WGS) entry which is preliminary data.</text>
</comment>
<accession>A0AAV3B2K3</accession>
<reference evidence="2" key="1">
    <citation type="thesis" date="2020" institute="ProQuest LLC" country="789 East Eisenhower Parkway, Ann Arbor, MI, USA">
        <title>Comparative Genomics and Chromosome Evolution.</title>
        <authorList>
            <person name="Mudd A.B."/>
        </authorList>
    </citation>
    <scope>NUCLEOTIDE SEQUENCE</scope>
    <source>
        <strain evidence="2">1538</strain>
        <tissue evidence="2">Blood</tissue>
    </source>
</reference>
<dbReference type="Proteomes" id="UP001181693">
    <property type="component" value="Unassembled WGS sequence"/>
</dbReference>
<feature type="transmembrane region" description="Helical" evidence="1">
    <location>
        <begin position="70"/>
        <end position="93"/>
    </location>
</feature>
<dbReference type="EMBL" id="DYDO01000002">
    <property type="protein sequence ID" value="DBA31760.1"/>
    <property type="molecule type" value="Genomic_DNA"/>
</dbReference>
<protein>
    <submittedName>
        <fullName evidence="2">Uncharacterized protein</fullName>
    </submittedName>
</protein>
<feature type="transmembrane region" description="Helical" evidence="1">
    <location>
        <begin position="38"/>
        <end position="58"/>
    </location>
</feature>
<proteinExistence type="predicted"/>
<keyword evidence="1" id="KW-1133">Transmembrane helix</keyword>
<evidence type="ECO:0000313" key="3">
    <source>
        <dbReference type="Proteomes" id="UP001181693"/>
    </source>
</evidence>
<keyword evidence="3" id="KW-1185">Reference proteome</keyword>
<evidence type="ECO:0000256" key="1">
    <source>
        <dbReference type="SAM" id="Phobius"/>
    </source>
</evidence>
<keyword evidence="1" id="KW-0812">Transmembrane</keyword>
<keyword evidence="1" id="KW-0472">Membrane</keyword>
<dbReference type="AlphaFoldDB" id="A0AAV3B2K3"/>
<evidence type="ECO:0000313" key="2">
    <source>
        <dbReference type="EMBL" id="DBA31760.1"/>
    </source>
</evidence>
<sequence>MATMAESLSGADFKLYNLMIGCMITERNMYVQRDASNVFFHIMLGRSFSLLLYPRWWLCSWAPVGSMSTWNWFLLYAFSLNSCLINSCLLLCYNQCFKTVMAN</sequence>